<dbReference type="Pfam" id="PF13378">
    <property type="entry name" value="MR_MLE_C"/>
    <property type="match status" value="1"/>
</dbReference>
<dbReference type="EMBL" id="ADLK01000056">
    <property type="protein sequence ID" value="KMW11018.1"/>
    <property type="molecule type" value="Genomic_DNA"/>
</dbReference>
<evidence type="ECO:0000256" key="3">
    <source>
        <dbReference type="ARBA" id="ARBA00022842"/>
    </source>
</evidence>
<dbReference type="PATRIC" id="fig|742734.4.peg.328"/>
<dbReference type="SMART" id="SM00922">
    <property type="entry name" value="MR_MLE"/>
    <property type="match status" value="1"/>
</dbReference>
<evidence type="ECO:0000256" key="1">
    <source>
        <dbReference type="ARBA" id="ARBA00001946"/>
    </source>
</evidence>
<dbReference type="InterPro" id="IPR046945">
    <property type="entry name" value="RHMD-like"/>
</dbReference>
<keyword evidence="2" id="KW-0479">Metal-binding</keyword>
<dbReference type="GeneID" id="93162858"/>
<dbReference type="Proteomes" id="UP000037392">
    <property type="component" value="Unassembled WGS sequence"/>
</dbReference>
<dbReference type="InterPro" id="IPR036849">
    <property type="entry name" value="Enolase-like_C_sf"/>
</dbReference>
<feature type="domain" description="Mandelate racemase/muconate lactonizing enzyme C-terminal" evidence="4">
    <location>
        <begin position="145"/>
        <end position="245"/>
    </location>
</feature>
<dbReference type="OrthoDB" id="9775391at2"/>
<evidence type="ECO:0000256" key="2">
    <source>
        <dbReference type="ARBA" id="ARBA00022723"/>
    </source>
</evidence>
<sequence length="375" mass="42257">MEYQDEILCFTGAAVINIAPVPQKEHFYDATGGPFTHSKVNKYLELYTEDGIIGVCPCSGIMELTILPLILTGEKKTFREWMHKVYWACRNSGFDGETAAEVGRLEYILIDILAKRVRMPFHRFLGAVRDSVAVYGSGGSTHLSGRALAAEMEHFLECGYRTVKMKVGTEFGTRLDYDVERVKLVRATIGPDVSLAIDGNHVFSPEGARRFADRVEAYNIAWFEEPVHAYDFAGYCELARDLPIIVAAGESVRNHYLFKPYLEAGVRHFQPTPSTFSGVKEWMMVRDMAADNGLDFSSGGLPLFACPLMATAGEDTMEEFLEVCNQPVLDCMEVTIENRDGRFHIPDLPGLPFRLDVEWLRRKGFLLSHMFYKAF</sequence>
<protein>
    <recommendedName>
        <fullName evidence="4">Mandelate racemase/muconate lactonizing enzyme C-terminal domain-containing protein</fullName>
    </recommendedName>
</protein>
<keyword evidence="3" id="KW-0460">Magnesium</keyword>
<proteinExistence type="predicted"/>
<dbReference type="AlphaFoldDB" id="A0A0J9BCU0"/>
<evidence type="ECO:0000313" key="6">
    <source>
        <dbReference type="Proteomes" id="UP000037392"/>
    </source>
</evidence>
<accession>A0A0J9BCU0</accession>
<name>A0A0J9BCU0_9FIRM</name>
<dbReference type="GO" id="GO:0016052">
    <property type="term" value="P:carbohydrate catabolic process"/>
    <property type="evidence" value="ECO:0007669"/>
    <property type="project" value="TreeGrafter"/>
</dbReference>
<dbReference type="SUPFAM" id="SSF51604">
    <property type="entry name" value="Enolase C-terminal domain-like"/>
    <property type="match status" value="1"/>
</dbReference>
<dbReference type="SUPFAM" id="SSF54826">
    <property type="entry name" value="Enolase N-terminal domain-like"/>
    <property type="match status" value="1"/>
</dbReference>
<reference evidence="5 6" key="1">
    <citation type="submission" date="2011-04" db="EMBL/GenBank/DDBJ databases">
        <title>The Genome Sequence of Clostridium citroniae WAL-19142.</title>
        <authorList>
            <consortium name="The Broad Institute Genome Sequencing Platform"/>
            <person name="Earl A."/>
            <person name="Ward D."/>
            <person name="Feldgarden M."/>
            <person name="Gevers D."/>
            <person name="Warren Y.A."/>
            <person name="Tyrrell K.L."/>
            <person name="Citron D.M."/>
            <person name="Goldstein E.J."/>
            <person name="Daigneault M."/>
            <person name="Allen-Vercoe E."/>
            <person name="Young S.K."/>
            <person name="Zeng Q."/>
            <person name="Gargeya S."/>
            <person name="Fitzgerald M."/>
            <person name="Haas B."/>
            <person name="Abouelleil A."/>
            <person name="Alvarado L."/>
            <person name="Arachchi H.M."/>
            <person name="Berlin A."/>
            <person name="Brown A."/>
            <person name="Chapman S.B."/>
            <person name="Chen Z."/>
            <person name="Dunbar C."/>
            <person name="Freedman E."/>
            <person name="Gearin G."/>
            <person name="Gellesch M."/>
            <person name="Goldberg J."/>
            <person name="Griggs A."/>
            <person name="Gujja S."/>
            <person name="Heilman E.R."/>
            <person name="Heiman D."/>
            <person name="Howarth C."/>
            <person name="Larson L."/>
            <person name="Lui A."/>
            <person name="MacDonald P.J."/>
            <person name="Mehta T."/>
            <person name="Montmayeur A."/>
            <person name="Murphy C."/>
            <person name="Neiman D."/>
            <person name="Pearson M."/>
            <person name="Priest M."/>
            <person name="Roberts A."/>
            <person name="Saif S."/>
            <person name="Shea T."/>
            <person name="Shenoy N."/>
            <person name="Sisk P."/>
            <person name="Stolte C."/>
            <person name="Sykes S."/>
            <person name="White J."/>
            <person name="Yandava C."/>
            <person name="Wortman J."/>
            <person name="Nusbaum C."/>
            <person name="Birren B."/>
        </authorList>
    </citation>
    <scope>NUCLEOTIDE SEQUENCE [LARGE SCALE GENOMIC DNA]</scope>
    <source>
        <strain evidence="5 6">WAL-19142</strain>
    </source>
</reference>
<dbReference type="PANTHER" id="PTHR13794">
    <property type="entry name" value="ENOLASE SUPERFAMILY, MANDELATE RACEMASE"/>
    <property type="match status" value="1"/>
</dbReference>
<dbReference type="PANTHER" id="PTHR13794:SF58">
    <property type="entry name" value="MITOCHONDRIAL ENOLASE SUPERFAMILY MEMBER 1"/>
    <property type="match status" value="1"/>
</dbReference>
<evidence type="ECO:0000313" key="5">
    <source>
        <dbReference type="EMBL" id="KMW11018.1"/>
    </source>
</evidence>
<organism evidence="5 6">
    <name type="scientific">[Clostridium] citroniae WAL-19142</name>
    <dbReference type="NCBI Taxonomy" id="742734"/>
    <lineage>
        <taxon>Bacteria</taxon>
        <taxon>Bacillati</taxon>
        <taxon>Bacillota</taxon>
        <taxon>Clostridia</taxon>
        <taxon>Lachnospirales</taxon>
        <taxon>Lachnospiraceae</taxon>
        <taxon>Enterocloster</taxon>
    </lineage>
</organism>
<evidence type="ECO:0000259" key="4">
    <source>
        <dbReference type="SMART" id="SM00922"/>
    </source>
</evidence>
<dbReference type="RefSeq" id="WP_007861722.1">
    <property type="nucleotide sequence ID" value="NZ_KQ235875.1"/>
</dbReference>
<dbReference type="SFLD" id="SFLDS00001">
    <property type="entry name" value="Enolase"/>
    <property type="match status" value="1"/>
</dbReference>
<dbReference type="Gene3D" id="3.20.20.120">
    <property type="entry name" value="Enolase-like C-terminal domain"/>
    <property type="match status" value="1"/>
</dbReference>
<comment type="caution">
    <text evidence="5">The sequence shown here is derived from an EMBL/GenBank/DDBJ whole genome shotgun (WGS) entry which is preliminary data.</text>
</comment>
<dbReference type="Gene3D" id="3.30.390.10">
    <property type="entry name" value="Enolase-like, N-terminal domain"/>
    <property type="match status" value="1"/>
</dbReference>
<gene>
    <name evidence="5" type="ORF">HMPREF9470_00305</name>
</gene>
<dbReference type="InterPro" id="IPR013342">
    <property type="entry name" value="Mandelate_racemase_C"/>
</dbReference>
<dbReference type="GO" id="GO:0016836">
    <property type="term" value="F:hydro-lyase activity"/>
    <property type="evidence" value="ECO:0007669"/>
    <property type="project" value="TreeGrafter"/>
</dbReference>
<dbReference type="InterPro" id="IPR029065">
    <property type="entry name" value="Enolase_C-like"/>
</dbReference>
<dbReference type="InterPro" id="IPR029017">
    <property type="entry name" value="Enolase-like_N"/>
</dbReference>
<comment type="cofactor">
    <cofactor evidence="1">
        <name>Mg(2+)</name>
        <dbReference type="ChEBI" id="CHEBI:18420"/>
    </cofactor>
</comment>
<dbReference type="CDD" id="cd03316">
    <property type="entry name" value="MR_like"/>
    <property type="match status" value="1"/>
</dbReference>
<dbReference type="GO" id="GO:0000287">
    <property type="term" value="F:magnesium ion binding"/>
    <property type="evidence" value="ECO:0007669"/>
    <property type="project" value="TreeGrafter"/>
</dbReference>